<evidence type="ECO:0000256" key="2">
    <source>
        <dbReference type="ARBA" id="ARBA00023054"/>
    </source>
</evidence>
<dbReference type="PANTHER" id="PTHR32347">
    <property type="entry name" value="EFFLUX SYSTEM COMPONENT YKNX-RELATED"/>
    <property type="match status" value="1"/>
</dbReference>
<gene>
    <name evidence="5" type="ordered locus">SL003B_1471</name>
</gene>
<dbReference type="eggNOG" id="COG1566">
    <property type="taxonomic scope" value="Bacteria"/>
</dbReference>
<feature type="transmembrane region" description="Helical" evidence="4">
    <location>
        <begin position="16"/>
        <end position="34"/>
    </location>
</feature>
<sequence>MRRRSGLATTLRKIRYVPALMALMATGGLIGMYFQPPGLKFLMRTLDLQPGGGTTEPIAVPAAPNPPTPAAEAAARSAAVLGLGRLVPAGKVITLALPSAAGDAKIVRLDVAEGQRVAQGQILAVLDTEPRLRNAIDLAAATVAVREADLNHARETVRASLDQARAAVARQEAAALTARQELERTKTLRARNIVSEAVLERAQGAADQAERNVEEARAALSRYLSEAPDSQSDVVVALRNLASAEAQLRAAEQDLEEAYVRAPIAGTVLEIHARPGEKPGAAGVLDIADTDDMTVEVEIYQAQIARVAVGAPVEITGDALPAPLSGTVSRIGLMVKRQSIIDKDPAANTDARVFEVQVRLDRPSSAIASRFVDLQVRARIEAGPRS</sequence>
<organism evidence="5 6">
    <name type="scientific">Polymorphum gilvum (strain LMG 25793 / CGMCC 1.9160 / SL003B-26A1)</name>
    <dbReference type="NCBI Taxonomy" id="991905"/>
    <lineage>
        <taxon>Bacteria</taxon>
        <taxon>Pseudomonadati</taxon>
        <taxon>Pseudomonadota</taxon>
        <taxon>Alphaproteobacteria</taxon>
        <taxon>Rhodobacterales</taxon>
        <taxon>Paracoccaceae</taxon>
        <taxon>Polymorphum</taxon>
    </lineage>
</organism>
<dbReference type="OrthoDB" id="264111at2"/>
<dbReference type="RefSeq" id="WP_013652216.1">
    <property type="nucleotide sequence ID" value="NC_015259.1"/>
</dbReference>
<keyword evidence="2 3" id="KW-0175">Coiled coil</keyword>
<keyword evidence="6" id="KW-1185">Reference proteome</keyword>
<protein>
    <submittedName>
        <fullName evidence="5">Multidrug resistance efflux pump-like protein</fullName>
    </submittedName>
</protein>
<dbReference type="EMBL" id="CP002568">
    <property type="protein sequence ID" value="ADZ69899.1"/>
    <property type="molecule type" value="Genomic_DNA"/>
</dbReference>
<dbReference type="Gene3D" id="2.40.30.170">
    <property type="match status" value="1"/>
</dbReference>
<dbReference type="KEGG" id="pgv:SL003B_1471"/>
<dbReference type="AlphaFoldDB" id="F2J392"/>
<dbReference type="Gene3D" id="2.40.50.100">
    <property type="match status" value="1"/>
</dbReference>
<evidence type="ECO:0000256" key="4">
    <source>
        <dbReference type="SAM" id="Phobius"/>
    </source>
</evidence>
<accession>F2J392</accession>
<evidence type="ECO:0000256" key="3">
    <source>
        <dbReference type="SAM" id="Coils"/>
    </source>
</evidence>
<evidence type="ECO:0000313" key="5">
    <source>
        <dbReference type="EMBL" id="ADZ69899.1"/>
    </source>
</evidence>
<evidence type="ECO:0000256" key="1">
    <source>
        <dbReference type="ARBA" id="ARBA00004196"/>
    </source>
</evidence>
<comment type="subcellular location">
    <subcellularLocation>
        <location evidence="1">Cell envelope</location>
    </subcellularLocation>
</comment>
<reference evidence="5 6" key="1">
    <citation type="journal article" date="2011" name="J. Bacteriol.">
        <title>Complete genome sequence of Polymorphum gilvum SL003B-26A1T, a crude oil-degrading bacterium from oil-polluted saline soil.</title>
        <authorList>
            <person name="Li S.G."/>
            <person name="Tang Y.Q."/>
            <person name="Nie Y."/>
            <person name="Cai M."/>
            <person name="Wu X.L."/>
        </authorList>
    </citation>
    <scope>NUCLEOTIDE SEQUENCE [LARGE SCALE GENOMIC DNA]</scope>
    <source>
        <strain evidence="6">LMG 25793 / CGMCC 1.9160 / SL003B-26A1</strain>
    </source>
</reference>
<dbReference type="PANTHER" id="PTHR32347:SF27">
    <property type="entry name" value="RND EFFLUX PUMP MEMBRANE FUSION PROTEIN BARREL-SANDWICH DOMAIN-CONTAINING PROTEIN"/>
    <property type="match status" value="1"/>
</dbReference>
<dbReference type="NCBIfam" id="TIGR02971">
    <property type="entry name" value="heterocyst_DevB"/>
    <property type="match status" value="1"/>
</dbReference>
<proteinExistence type="predicted"/>
<dbReference type="Gene3D" id="1.10.287.470">
    <property type="entry name" value="Helix hairpin bin"/>
    <property type="match status" value="1"/>
</dbReference>
<name>F2J392_POLGS</name>
<feature type="coiled-coil region" evidence="3">
    <location>
        <begin position="161"/>
        <end position="261"/>
    </location>
</feature>
<keyword evidence="4" id="KW-0472">Membrane</keyword>
<dbReference type="HOGENOM" id="CLU_031364_0_0_5"/>
<keyword evidence="4" id="KW-0812">Transmembrane</keyword>
<dbReference type="InterPro" id="IPR014315">
    <property type="entry name" value="ABC_heterocyst_DevB"/>
</dbReference>
<evidence type="ECO:0000313" key="6">
    <source>
        <dbReference type="Proteomes" id="UP000008130"/>
    </source>
</evidence>
<dbReference type="InterPro" id="IPR050465">
    <property type="entry name" value="UPF0194_transport"/>
</dbReference>
<dbReference type="Proteomes" id="UP000008130">
    <property type="component" value="Chromosome"/>
</dbReference>
<dbReference type="STRING" id="991905.SL003B_1471"/>
<dbReference type="GO" id="GO:0030313">
    <property type="term" value="C:cell envelope"/>
    <property type="evidence" value="ECO:0007669"/>
    <property type="project" value="UniProtKB-SubCell"/>
</dbReference>
<keyword evidence="4" id="KW-1133">Transmembrane helix</keyword>